<sequence length="47" mass="4831">MSKEKACGWSGDGSVAESMPLAEEYSSIPTPTSGKHTSSSRGSDALI</sequence>
<accession>A6IHP9</accession>
<gene>
    <name evidence="2" type="ORF">rCG_41336</name>
</gene>
<evidence type="ECO:0000313" key="3">
    <source>
        <dbReference type="Proteomes" id="UP000234681"/>
    </source>
</evidence>
<dbReference type="AlphaFoldDB" id="A6IHP9"/>
<feature type="compositionally biased region" description="Polar residues" evidence="1">
    <location>
        <begin position="27"/>
        <end position="47"/>
    </location>
</feature>
<dbReference type="Proteomes" id="UP000234681">
    <property type="component" value="Chromosome 2"/>
</dbReference>
<evidence type="ECO:0000313" key="2">
    <source>
        <dbReference type="EMBL" id="EDM01198.1"/>
    </source>
</evidence>
<organism evidence="2 3">
    <name type="scientific">Rattus norvegicus</name>
    <name type="common">Rat</name>
    <dbReference type="NCBI Taxonomy" id="10116"/>
    <lineage>
        <taxon>Eukaryota</taxon>
        <taxon>Metazoa</taxon>
        <taxon>Chordata</taxon>
        <taxon>Craniata</taxon>
        <taxon>Vertebrata</taxon>
        <taxon>Euteleostomi</taxon>
        <taxon>Mammalia</taxon>
        <taxon>Eutheria</taxon>
        <taxon>Euarchontoglires</taxon>
        <taxon>Glires</taxon>
        <taxon>Rodentia</taxon>
        <taxon>Myomorpha</taxon>
        <taxon>Muroidea</taxon>
        <taxon>Muridae</taxon>
        <taxon>Murinae</taxon>
        <taxon>Rattus</taxon>
    </lineage>
</organism>
<protein>
    <submittedName>
        <fullName evidence="2">RCG41336, isoform CRA_b</fullName>
    </submittedName>
</protein>
<evidence type="ECO:0000256" key="1">
    <source>
        <dbReference type="SAM" id="MobiDB-lite"/>
    </source>
</evidence>
<feature type="region of interest" description="Disordered" evidence="1">
    <location>
        <begin position="1"/>
        <end position="47"/>
    </location>
</feature>
<dbReference type="EMBL" id="CH473961">
    <property type="protein sequence ID" value="EDM01198.1"/>
    <property type="molecule type" value="Genomic_DNA"/>
</dbReference>
<proteinExistence type="predicted"/>
<reference evidence="3" key="1">
    <citation type="submission" date="2005-09" db="EMBL/GenBank/DDBJ databases">
        <authorList>
            <person name="Mural R.J."/>
            <person name="Li P.W."/>
            <person name="Adams M.D."/>
            <person name="Amanatides P.G."/>
            <person name="Baden-Tillson H."/>
            <person name="Barnstead M."/>
            <person name="Chin S.H."/>
            <person name="Dew I."/>
            <person name="Evans C.A."/>
            <person name="Ferriera S."/>
            <person name="Flanigan M."/>
            <person name="Fosler C."/>
            <person name="Glodek A."/>
            <person name="Gu Z."/>
            <person name="Holt R.A."/>
            <person name="Jennings D."/>
            <person name="Kraft C.L."/>
            <person name="Lu F."/>
            <person name="Nguyen T."/>
            <person name="Nusskern D.R."/>
            <person name="Pfannkoch C.M."/>
            <person name="Sitter C."/>
            <person name="Sutton G.G."/>
            <person name="Venter J.C."/>
            <person name="Wang Z."/>
            <person name="Woodage T."/>
            <person name="Zheng X.H."/>
            <person name="Zhong F."/>
        </authorList>
    </citation>
    <scope>NUCLEOTIDE SEQUENCE [LARGE SCALE GENOMIC DNA]</scope>
    <source>
        <strain>BN</strain>
        <strain evidence="3">Sprague-Dawley</strain>
    </source>
</reference>
<name>A6IHP9_RAT</name>